<dbReference type="SUPFAM" id="SSF51445">
    <property type="entry name" value="(Trans)glycosidases"/>
    <property type="match status" value="1"/>
</dbReference>
<evidence type="ECO:0000256" key="8">
    <source>
        <dbReference type="RuleBase" id="RU361153"/>
    </source>
</evidence>
<dbReference type="Proteomes" id="UP000321080">
    <property type="component" value="Unassembled WGS sequence"/>
</dbReference>
<dbReference type="Gene3D" id="3.20.20.80">
    <property type="entry name" value="Glycosidases"/>
    <property type="match status" value="1"/>
</dbReference>
<protein>
    <submittedName>
        <fullName evidence="11">Cellulase family glycosylhydrolase</fullName>
    </submittedName>
</protein>
<evidence type="ECO:0000313" key="12">
    <source>
        <dbReference type="Proteomes" id="UP000321080"/>
    </source>
</evidence>
<evidence type="ECO:0000256" key="1">
    <source>
        <dbReference type="ARBA" id="ARBA00005641"/>
    </source>
</evidence>
<dbReference type="Pfam" id="PF18962">
    <property type="entry name" value="Por_Secre_tail"/>
    <property type="match status" value="1"/>
</dbReference>
<keyword evidence="7" id="KW-0624">Polysaccharide degradation</keyword>
<dbReference type="AlphaFoldDB" id="A0A5C7GFZ3"/>
<feature type="domain" description="Secretion system C-terminal sorting" evidence="10">
    <location>
        <begin position="406"/>
        <end position="474"/>
    </location>
</feature>
<keyword evidence="4" id="KW-0136">Cellulose degradation</keyword>
<dbReference type="GO" id="GO:0005576">
    <property type="term" value="C:extracellular region"/>
    <property type="evidence" value="ECO:0007669"/>
    <property type="project" value="TreeGrafter"/>
</dbReference>
<dbReference type="InterPro" id="IPR050386">
    <property type="entry name" value="Glycosyl_hydrolase_5"/>
</dbReference>
<dbReference type="InterPro" id="IPR018087">
    <property type="entry name" value="Glyco_hydro_5_CS"/>
</dbReference>
<gene>
    <name evidence="11" type="ORF">FUA22_13315</name>
</gene>
<keyword evidence="3 8" id="KW-0378">Hydrolase</keyword>
<evidence type="ECO:0000256" key="7">
    <source>
        <dbReference type="ARBA" id="ARBA00023326"/>
    </source>
</evidence>
<evidence type="ECO:0000256" key="3">
    <source>
        <dbReference type="ARBA" id="ARBA00022801"/>
    </source>
</evidence>
<evidence type="ECO:0000259" key="9">
    <source>
        <dbReference type="Pfam" id="PF00150"/>
    </source>
</evidence>
<dbReference type="OrthoDB" id="1203282at2"/>
<proteinExistence type="inferred from homology"/>
<dbReference type="InterPro" id="IPR017853">
    <property type="entry name" value="GH"/>
</dbReference>
<name>A0A5C7GFZ3_9FLAO</name>
<dbReference type="NCBIfam" id="TIGR04183">
    <property type="entry name" value="Por_Secre_tail"/>
    <property type="match status" value="1"/>
</dbReference>
<keyword evidence="2" id="KW-0732">Signal</keyword>
<organism evidence="11 12">
    <name type="scientific">Seonamhaeicola maritimus</name>
    <dbReference type="NCBI Taxonomy" id="2591822"/>
    <lineage>
        <taxon>Bacteria</taxon>
        <taxon>Pseudomonadati</taxon>
        <taxon>Bacteroidota</taxon>
        <taxon>Flavobacteriia</taxon>
        <taxon>Flavobacteriales</taxon>
        <taxon>Flavobacteriaceae</taxon>
    </lineage>
</organism>
<comment type="similarity">
    <text evidence="1 8">Belongs to the glycosyl hydrolase 5 (cellulase A) family.</text>
</comment>
<evidence type="ECO:0000256" key="5">
    <source>
        <dbReference type="ARBA" id="ARBA00023277"/>
    </source>
</evidence>
<dbReference type="PANTHER" id="PTHR31297">
    <property type="entry name" value="GLUCAN ENDO-1,6-BETA-GLUCOSIDASE B"/>
    <property type="match status" value="1"/>
</dbReference>
<dbReference type="GO" id="GO:0009986">
    <property type="term" value="C:cell surface"/>
    <property type="evidence" value="ECO:0007669"/>
    <property type="project" value="TreeGrafter"/>
</dbReference>
<keyword evidence="6 8" id="KW-0326">Glycosidase</keyword>
<dbReference type="RefSeq" id="WP_147769092.1">
    <property type="nucleotide sequence ID" value="NZ_VRKQ01000012.1"/>
</dbReference>
<dbReference type="InterPro" id="IPR026444">
    <property type="entry name" value="Secre_tail"/>
</dbReference>
<evidence type="ECO:0000313" key="11">
    <source>
        <dbReference type="EMBL" id="TXG36063.1"/>
    </source>
</evidence>
<dbReference type="GO" id="GO:0030245">
    <property type="term" value="P:cellulose catabolic process"/>
    <property type="evidence" value="ECO:0007669"/>
    <property type="project" value="UniProtKB-KW"/>
</dbReference>
<dbReference type="InterPro" id="IPR001547">
    <property type="entry name" value="Glyco_hydro_5"/>
</dbReference>
<dbReference type="PROSITE" id="PS00659">
    <property type="entry name" value="GLYCOSYL_HYDROL_F5"/>
    <property type="match status" value="1"/>
</dbReference>
<dbReference type="EMBL" id="VRKQ01000012">
    <property type="protein sequence ID" value="TXG36063.1"/>
    <property type="molecule type" value="Genomic_DNA"/>
</dbReference>
<evidence type="ECO:0000256" key="4">
    <source>
        <dbReference type="ARBA" id="ARBA00023001"/>
    </source>
</evidence>
<dbReference type="Pfam" id="PF00150">
    <property type="entry name" value="Cellulase"/>
    <property type="match status" value="1"/>
</dbReference>
<dbReference type="GO" id="GO:0008422">
    <property type="term" value="F:beta-glucosidase activity"/>
    <property type="evidence" value="ECO:0007669"/>
    <property type="project" value="TreeGrafter"/>
</dbReference>
<evidence type="ECO:0000256" key="6">
    <source>
        <dbReference type="ARBA" id="ARBA00023295"/>
    </source>
</evidence>
<evidence type="ECO:0000256" key="2">
    <source>
        <dbReference type="ARBA" id="ARBA00022729"/>
    </source>
</evidence>
<dbReference type="PANTHER" id="PTHR31297:SF41">
    <property type="entry name" value="ENDOGLUCANASE, PUTATIVE (AFU_ORTHOLOGUE AFUA_5G01830)-RELATED"/>
    <property type="match status" value="1"/>
</dbReference>
<keyword evidence="12" id="KW-1185">Reference proteome</keyword>
<sequence length="476" mass="53474">MKHLKLPLLILFLIMSFYGVSQITPQQMITNMNRGINLGNVLSAPAEGNWAPAFTETYFEDVSNAGFKTARIPIDFFGTRTTGDTSGYSKSAGTVANYTGNPSNYIVSSSYLDRIEQVVTWSLNHNLITILDFHGSTVKSEFLYTFSPKDKWATYYTHPTSAKRAADNDKFRAIWTAIANRFKNYSYNLIFEVINEPYFWLTDDEMDTLNSDIISIIRNSASNNTDRNIIITGGGKNSYEAPLQIGNSVLSSDDNLIATFHYYWPRAFTASSGENDNDFDWGTNADKVEIDTNFGAVKTWSQNNNNIPVFLGEFGADNEGGYNYVTQTYGSFGGPENTSRVEFHRYLAEKAIDLGFAFTAWDAGDKANKTIYKVSDRSWVEDVKNALLGTTLNTTDFKKKETINVSPNPASKYIVLETQLIIDHLQLYDINGRLIPLNYTKNSSKITLPNINNGMYILNAIYKNGSYSNHKILINN</sequence>
<accession>A0A5C7GFZ3</accession>
<feature type="domain" description="Glycoside hydrolase family 5" evidence="9">
    <location>
        <begin position="47"/>
        <end position="365"/>
    </location>
</feature>
<reference evidence="11 12" key="1">
    <citation type="submission" date="2019-08" db="EMBL/GenBank/DDBJ databases">
        <title>Seonamhaeicola sediminis sp. nov., isolated from marine sediment.</title>
        <authorList>
            <person name="Cao W.R."/>
        </authorList>
    </citation>
    <scope>NUCLEOTIDE SEQUENCE [LARGE SCALE GENOMIC DNA]</scope>
    <source>
        <strain evidence="11 12">1505</strain>
    </source>
</reference>
<evidence type="ECO:0000259" key="10">
    <source>
        <dbReference type="Pfam" id="PF18962"/>
    </source>
</evidence>
<keyword evidence="5" id="KW-0119">Carbohydrate metabolism</keyword>
<comment type="caution">
    <text evidence="11">The sequence shown here is derived from an EMBL/GenBank/DDBJ whole genome shotgun (WGS) entry which is preliminary data.</text>
</comment>